<accession>A0A9D1ZJX1</accession>
<protein>
    <submittedName>
        <fullName evidence="4">DUF3862 domain-containing protein</fullName>
    </submittedName>
</protein>
<feature type="signal peptide" evidence="3">
    <location>
        <begin position="1"/>
        <end position="21"/>
    </location>
</feature>
<dbReference type="PROSITE" id="PS51257">
    <property type="entry name" value="PROKAR_LIPOPROTEIN"/>
    <property type="match status" value="1"/>
</dbReference>
<evidence type="ECO:0000313" key="5">
    <source>
        <dbReference type="Proteomes" id="UP000824013"/>
    </source>
</evidence>
<dbReference type="InterPro" id="IPR024418">
    <property type="entry name" value="DUF3862"/>
</dbReference>
<reference evidence="4" key="2">
    <citation type="submission" date="2021-04" db="EMBL/GenBank/DDBJ databases">
        <authorList>
            <person name="Gilroy R."/>
        </authorList>
    </citation>
    <scope>NUCLEOTIDE SEQUENCE</scope>
    <source>
        <strain evidence="4">3204</strain>
    </source>
</reference>
<sequence length="198" mass="20204">MKKRSVVLGLITILLSTTAVGCSGGSSSSGNSSNSNSSASSKKETGITLDQFNKITLDENSGTSLDDLKKELGKPSSTSTSTVQTQTVDLNTWSKGLGSSLAVGFSNGHAISKHISSLKVNRKNKITLDSFGQIQNGQSEDDVKNALGDPNGINTSTLAGTTITILTYTSGVKGSLGANATVTLTNGAVSGESQTGLE</sequence>
<name>A0A9D1ZJX1_9LACO</name>
<reference evidence="4" key="1">
    <citation type="journal article" date="2021" name="PeerJ">
        <title>Extensive microbial diversity within the chicken gut microbiome revealed by metagenomics and culture.</title>
        <authorList>
            <person name="Gilroy R."/>
            <person name="Ravi A."/>
            <person name="Getino M."/>
            <person name="Pursley I."/>
            <person name="Horton D.L."/>
            <person name="Alikhan N.F."/>
            <person name="Baker D."/>
            <person name="Gharbi K."/>
            <person name="Hall N."/>
            <person name="Watson M."/>
            <person name="Adriaenssens E.M."/>
            <person name="Foster-Nyarko E."/>
            <person name="Jarju S."/>
            <person name="Secka A."/>
            <person name="Antonio M."/>
            <person name="Oren A."/>
            <person name="Chaudhuri R.R."/>
            <person name="La Ragione R."/>
            <person name="Hildebrand F."/>
            <person name="Pallen M.J."/>
        </authorList>
    </citation>
    <scope>NUCLEOTIDE SEQUENCE</scope>
    <source>
        <strain evidence="4">3204</strain>
    </source>
</reference>
<dbReference type="AlphaFoldDB" id="A0A9D1ZJX1"/>
<dbReference type="Gene3D" id="3.30.1450.10">
    <property type="match status" value="2"/>
</dbReference>
<organism evidence="4 5">
    <name type="scientific">Candidatus Companilactobacillus pullicola</name>
    <dbReference type="NCBI Taxonomy" id="2838523"/>
    <lineage>
        <taxon>Bacteria</taxon>
        <taxon>Bacillati</taxon>
        <taxon>Bacillota</taxon>
        <taxon>Bacilli</taxon>
        <taxon>Lactobacillales</taxon>
        <taxon>Lactobacillaceae</taxon>
        <taxon>Companilactobacillus</taxon>
    </lineage>
</organism>
<evidence type="ECO:0000256" key="1">
    <source>
        <dbReference type="ARBA" id="ARBA00022729"/>
    </source>
</evidence>
<comment type="caution">
    <text evidence="4">The sequence shown here is derived from an EMBL/GenBank/DDBJ whole genome shotgun (WGS) entry which is preliminary data.</text>
</comment>
<dbReference type="EMBL" id="DXCM01000014">
    <property type="protein sequence ID" value="HIY91582.1"/>
    <property type="molecule type" value="Genomic_DNA"/>
</dbReference>
<evidence type="ECO:0000313" key="4">
    <source>
        <dbReference type="EMBL" id="HIY91582.1"/>
    </source>
</evidence>
<gene>
    <name evidence="4" type="ORF">H9820_01405</name>
</gene>
<dbReference type="InterPro" id="IPR037873">
    <property type="entry name" value="BamE-like"/>
</dbReference>
<dbReference type="Pfam" id="PF12978">
    <property type="entry name" value="DUF3862"/>
    <property type="match status" value="1"/>
</dbReference>
<feature type="compositionally biased region" description="Low complexity" evidence="2">
    <location>
        <begin position="25"/>
        <end position="40"/>
    </location>
</feature>
<evidence type="ECO:0000256" key="2">
    <source>
        <dbReference type="SAM" id="MobiDB-lite"/>
    </source>
</evidence>
<evidence type="ECO:0000256" key="3">
    <source>
        <dbReference type="SAM" id="SignalP"/>
    </source>
</evidence>
<dbReference type="Proteomes" id="UP000824013">
    <property type="component" value="Unassembled WGS sequence"/>
</dbReference>
<feature type="region of interest" description="Disordered" evidence="2">
    <location>
        <begin position="21"/>
        <end position="44"/>
    </location>
</feature>
<proteinExistence type="predicted"/>
<feature type="chain" id="PRO_5039248660" evidence="3">
    <location>
        <begin position="22"/>
        <end position="198"/>
    </location>
</feature>
<keyword evidence="1 3" id="KW-0732">Signal</keyword>